<reference evidence="2 3" key="1">
    <citation type="journal article" date="2019" name="Int. J. Syst. Evol. Microbiol.">
        <title>The Global Catalogue of Microorganisms (GCM) 10K type strain sequencing project: providing services to taxonomists for standard genome sequencing and annotation.</title>
        <authorList>
            <consortium name="The Broad Institute Genomics Platform"/>
            <consortium name="The Broad Institute Genome Sequencing Center for Infectious Disease"/>
            <person name="Wu L."/>
            <person name="Ma J."/>
        </authorList>
    </citation>
    <scope>NUCLEOTIDE SEQUENCE [LARGE SCALE GENOMIC DNA]</scope>
    <source>
        <strain evidence="2 3">JCM 14545</strain>
    </source>
</reference>
<protein>
    <recommendedName>
        <fullName evidence="4">Repeat domain-containing protein</fullName>
    </recommendedName>
</protein>
<dbReference type="RefSeq" id="WP_344424562.1">
    <property type="nucleotide sequence ID" value="NZ_BAAANN010000023.1"/>
</dbReference>
<feature type="region of interest" description="Disordered" evidence="1">
    <location>
        <begin position="99"/>
        <end position="118"/>
    </location>
</feature>
<dbReference type="InterPro" id="IPR028994">
    <property type="entry name" value="Integrin_alpha_N"/>
</dbReference>
<name>A0ABN2RP22_9PSEU</name>
<dbReference type="Proteomes" id="UP001501116">
    <property type="component" value="Unassembled WGS sequence"/>
</dbReference>
<evidence type="ECO:0000256" key="1">
    <source>
        <dbReference type="SAM" id="MobiDB-lite"/>
    </source>
</evidence>
<proteinExistence type="predicted"/>
<accession>A0ABN2RP22</accession>
<evidence type="ECO:0000313" key="2">
    <source>
        <dbReference type="EMBL" id="GAA1972459.1"/>
    </source>
</evidence>
<comment type="caution">
    <text evidence="2">The sequence shown here is derived from an EMBL/GenBank/DDBJ whole genome shotgun (WGS) entry which is preliminary data.</text>
</comment>
<dbReference type="SUPFAM" id="SSF69318">
    <property type="entry name" value="Integrin alpha N-terminal domain"/>
    <property type="match status" value="1"/>
</dbReference>
<evidence type="ECO:0000313" key="3">
    <source>
        <dbReference type="Proteomes" id="UP001501116"/>
    </source>
</evidence>
<sequence length="118" mass="12090">MDGKEDLVTRTADGALVVFPHSGGFDGVKTLKNGVPINYGWGNSAWISAADFTGGNIRMYPHSGRFDGTNTLGPREVNFTGDGLADLLVVKGDGKLEGSRGGAIGCSRSSSSTAATPG</sequence>
<evidence type="ECO:0008006" key="4">
    <source>
        <dbReference type="Google" id="ProtNLM"/>
    </source>
</evidence>
<feature type="compositionally biased region" description="Polar residues" evidence="1">
    <location>
        <begin position="107"/>
        <end position="118"/>
    </location>
</feature>
<organism evidence="2 3">
    <name type="scientific">Amycolatopsis minnesotensis</name>
    <dbReference type="NCBI Taxonomy" id="337894"/>
    <lineage>
        <taxon>Bacteria</taxon>
        <taxon>Bacillati</taxon>
        <taxon>Actinomycetota</taxon>
        <taxon>Actinomycetes</taxon>
        <taxon>Pseudonocardiales</taxon>
        <taxon>Pseudonocardiaceae</taxon>
        <taxon>Amycolatopsis</taxon>
    </lineage>
</organism>
<keyword evidence="3" id="KW-1185">Reference proteome</keyword>
<gene>
    <name evidence="2" type="ORF">GCM10009754_53780</name>
</gene>
<dbReference type="EMBL" id="BAAANN010000023">
    <property type="protein sequence ID" value="GAA1972459.1"/>
    <property type="molecule type" value="Genomic_DNA"/>
</dbReference>